<keyword evidence="2" id="KW-1185">Reference proteome</keyword>
<accession>A0A2Z6M2I5</accession>
<gene>
    <name evidence="1" type="ORF">TSUD_317820</name>
</gene>
<dbReference type="EMBL" id="DF973341">
    <property type="protein sequence ID" value="GAU26784.1"/>
    <property type="molecule type" value="Genomic_DNA"/>
</dbReference>
<reference evidence="2" key="1">
    <citation type="journal article" date="2017" name="Front. Plant Sci.">
        <title>Climate Clever Clovers: New Paradigm to Reduce the Environmental Footprint of Ruminants by Breeding Low Methanogenic Forages Utilizing Haplotype Variation.</title>
        <authorList>
            <person name="Kaur P."/>
            <person name="Appels R."/>
            <person name="Bayer P.E."/>
            <person name="Keeble-Gagnere G."/>
            <person name="Wang J."/>
            <person name="Hirakawa H."/>
            <person name="Shirasawa K."/>
            <person name="Vercoe P."/>
            <person name="Stefanova K."/>
            <person name="Durmic Z."/>
            <person name="Nichols P."/>
            <person name="Revell C."/>
            <person name="Isobe S.N."/>
            <person name="Edwards D."/>
            <person name="Erskine W."/>
        </authorList>
    </citation>
    <scope>NUCLEOTIDE SEQUENCE [LARGE SCALE GENOMIC DNA]</scope>
    <source>
        <strain evidence="2">cv. Daliak</strain>
    </source>
</reference>
<protein>
    <submittedName>
        <fullName evidence="1">Uncharacterized protein</fullName>
    </submittedName>
</protein>
<organism evidence="1 2">
    <name type="scientific">Trifolium subterraneum</name>
    <name type="common">Subterranean clover</name>
    <dbReference type="NCBI Taxonomy" id="3900"/>
    <lineage>
        <taxon>Eukaryota</taxon>
        <taxon>Viridiplantae</taxon>
        <taxon>Streptophyta</taxon>
        <taxon>Embryophyta</taxon>
        <taxon>Tracheophyta</taxon>
        <taxon>Spermatophyta</taxon>
        <taxon>Magnoliopsida</taxon>
        <taxon>eudicotyledons</taxon>
        <taxon>Gunneridae</taxon>
        <taxon>Pentapetalae</taxon>
        <taxon>rosids</taxon>
        <taxon>fabids</taxon>
        <taxon>Fabales</taxon>
        <taxon>Fabaceae</taxon>
        <taxon>Papilionoideae</taxon>
        <taxon>50 kb inversion clade</taxon>
        <taxon>NPAAA clade</taxon>
        <taxon>Hologalegina</taxon>
        <taxon>IRL clade</taxon>
        <taxon>Trifolieae</taxon>
        <taxon>Trifolium</taxon>
    </lineage>
</organism>
<name>A0A2Z6M2I5_TRISU</name>
<dbReference type="AlphaFoldDB" id="A0A2Z6M2I5"/>
<proteinExistence type="predicted"/>
<evidence type="ECO:0000313" key="1">
    <source>
        <dbReference type="EMBL" id="GAU26784.1"/>
    </source>
</evidence>
<sequence length="85" mass="9804">MGKEHWKGALDFDIRAFTNDAHQCRDGVAVRRHYKLNIFFEKLCAKADPRLREVTVELGLYKSGTYNEGRWALVQAETFVLDSSI</sequence>
<evidence type="ECO:0000313" key="2">
    <source>
        <dbReference type="Proteomes" id="UP000242715"/>
    </source>
</evidence>
<dbReference type="Proteomes" id="UP000242715">
    <property type="component" value="Unassembled WGS sequence"/>
</dbReference>